<keyword evidence="3" id="KW-1185">Reference proteome</keyword>
<accession>M3IPD7</accession>
<dbReference type="Gene3D" id="1.25.40.540">
    <property type="entry name" value="TAP42-like family"/>
    <property type="match status" value="1"/>
</dbReference>
<gene>
    <name evidence="2" type="ORF">G210_1141</name>
</gene>
<organism evidence="2 3">
    <name type="scientific">Candida maltosa (strain Xu316)</name>
    <name type="common">Yeast</name>
    <dbReference type="NCBI Taxonomy" id="1245528"/>
    <lineage>
        <taxon>Eukaryota</taxon>
        <taxon>Fungi</taxon>
        <taxon>Dikarya</taxon>
        <taxon>Ascomycota</taxon>
        <taxon>Saccharomycotina</taxon>
        <taxon>Pichiomycetes</taxon>
        <taxon>Debaryomycetaceae</taxon>
        <taxon>Candida/Lodderomyces clade</taxon>
        <taxon>Candida</taxon>
    </lineage>
</organism>
<dbReference type="AlphaFoldDB" id="M3IPD7"/>
<dbReference type="HOGENOM" id="CLU_041824_2_2_1"/>
<dbReference type="STRING" id="1245528.M3IPD7"/>
<evidence type="ECO:0000313" key="3">
    <source>
        <dbReference type="Proteomes" id="UP000011777"/>
    </source>
</evidence>
<protein>
    <submittedName>
        <fullName evidence="2">Type 2A phosphatase-associated protein, putative (Tor signaling pathway regulator, putative)</fullName>
    </submittedName>
</protein>
<dbReference type="eggNOG" id="KOG2830">
    <property type="taxonomic scope" value="Eukaryota"/>
</dbReference>
<dbReference type="OrthoDB" id="10261753at2759"/>
<dbReference type="InterPro" id="IPR038511">
    <property type="entry name" value="TAP42/TAP46-like_sf"/>
</dbReference>
<dbReference type="Pfam" id="PF04177">
    <property type="entry name" value="TAP42"/>
    <property type="match status" value="1"/>
</dbReference>
<dbReference type="GO" id="GO:0035303">
    <property type="term" value="P:regulation of dephosphorylation"/>
    <property type="evidence" value="ECO:0007669"/>
    <property type="project" value="TreeGrafter"/>
</dbReference>
<dbReference type="PANTHER" id="PTHR10933">
    <property type="entry name" value="IMMUNOGLOBULIN-BINDING PROTEIN 1"/>
    <property type="match status" value="1"/>
</dbReference>
<evidence type="ECO:0000256" key="1">
    <source>
        <dbReference type="SAM" id="MobiDB-lite"/>
    </source>
</evidence>
<feature type="region of interest" description="Disordered" evidence="1">
    <location>
        <begin position="313"/>
        <end position="354"/>
    </location>
</feature>
<feature type="compositionally biased region" description="Basic and acidic residues" evidence="1">
    <location>
        <begin position="330"/>
        <end position="343"/>
    </location>
</feature>
<dbReference type="OMA" id="EYELCEA"/>
<dbReference type="GO" id="GO:0005829">
    <property type="term" value="C:cytosol"/>
    <property type="evidence" value="ECO:0007669"/>
    <property type="project" value="TreeGrafter"/>
</dbReference>
<dbReference type="GO" id="GO:0009966">
    <property type="term" value="P:regulation of signal transduction"/>
    <property type="evidence" value="ECO:0007669"/>
    <property type="project" value="InterPro"/>
</dbReference>
<proteinExistence type="predicted"/>
<dbReference type="Proteomes" id="UP000011777">
    <property type="component" value="Unassembled WGS sequence"/>
</dbReference>
<name>M3IPD7_CANMX</name>
<comment type="caution">
    <text evidence="2">The sequence shown here is derived from an EMBL/GenBank/DDBJ whole genome shotgun (WGS) entry which is preliminary data.</text>
</comment>
<dbReference type="GO" id="GO:0051721">
    <property type="term" value="F:protein phosphatase 2A binding"/>
    <property type="evidence" value="ECO:0007669"/>
    <property type="project" value="TreeGrafter"/>
</dbReference>
<dbReference type="InterPro" id="IPR007304">
    <property type="entry name" value="TAP46-like"/>
</dbReference>
<sequence length="354" mass="40891">MDQLTVSERYKTAISTYKSLTSTTSTIRPDSLTHQRQLLSLLNEFTLISHIITDLSLFSTNESIEELSTNYIPFMNIWYYIADVSCRLFYKEGSDVDYGRYKKEYLEVAKSMAFQFLDVCNNYSILNDAQKSKYDVLEKGGNGYGVAGPMARREEKIVNYRLEKALTEKLSVLDSSDISGFDEEIVREVYLDQVRLFVLKAFALVESINMEIEVLKNRPSIETISERSDGREKKREKDDEFGYTTKLESQPKLSYQVSDLINKQGKILQPFTITSQKEKLREKVFGTGQVLPSMTVEEYLDYELANGKMLKEEVKQDSKYSDEEDSEDELEKRRWDDWKDENPKGAGNMKANIG</sequence>
<dbReference type="PANTHER" id="PTHR10933:SF9">
    <property type="entry name" value="IMMUNOGLOBULIN-BINDING PROTEIN 1"/>
    <property type="match status" value="1"/>
</dbReference>
<reference evidence="2 3" key="1">
    <citation type="submission" date="2013-02" db="EMBL/GenBank/DDBJ databases">
        <title>Genome sequence of Candida maltosa Xu316, a potential industrial strain for xylitol and ethanol production.</title>
        <authorList>
            <person name="Yu J."/>
            <person name="Wang Q."/>
            <person name="Geng X."/>
            <person name="Bao W."/>
            <person name="He P."/>
            <person name="Cai J."/>
        </authorList>
    </citation>
    <scope>NUCLEOTIDE SEQUENCE [LARGE SCALE GENOMIC DNA]</scope>
    <source>
        <strain evidence="3">Xu316</strain>
    </source>
</reference>
<dbReference type="EMBL" id="AOGT01001163">
    <property type="protein sequence ID" value="EMG48301.1"/>
    <property type="molecule type" value="Genomic_DNA"/>
</dbReference>
<evidence type="ECO:0000313" key="2">
    <source>
        <dbReference type="EMBL" id="EMG48301.1"/>
    </source>
</evidence>